<dbReference type="SUPFAM" id="SSF53623">
    <property type="entry name" value="MurD-like peptide ligases, catalytic domain"/>
    <property type="match status" value="1"/>
</dbReference>
<feature type="domain" description="Mur ligase C-terminal" evidence="9">
    <location>
        <begin position="311"/>
        <end position="423"/>
    </location>
</feature>
<dbReference type="SUPFAM" id="SSF51984">
    <property type="entry name" value="MurCD N-terminal domain"/>
    <property type="match status" value="1"/>
</dbReference>
<dbReference type="InterPro" id="IPR005762">
    <property type="entry name" value="MurD"/>
</dbReference>
<organism evidence="11 12">
    <name type="scientific">Spiribacter pallidus</name>
    <dbReference type="NCBI Taxonomy" id="1987936"/>
    <lineage>
        <taxon>Bacteria</taxon>
        <taxon>Pseudomonadati</taxon>
        <taxon>Pseudomonadota</taxon>
        <taxon>Gammaproteobacteria</taxon>
        <taxon>Chromatiales</taxon>
        <taxon>Ectothiorhodospiraceae</taxon>
        <taxon>Spiribacter</taxon>
    </lineage>
</organism>
<dbReference type="NCBIfam" id="TIGR01087">
    <property type="entry name" value="murD"/>
    <property type="match status" value="1"/>
</dbReference>
<dbReference type="InterPro" id="IPR013221">
    <property type="entry name" value="Mur_ligase_cen"/>
</dbReference>
<dbReference type="InterPro" id="IPR036615">
    <property type="entry name" value="Mur_ligase_C_dom_sf"/>
</dbReference>
<keyword evidence="12" id="KW-1185">Reference proteome</keyword>
<evidence type="ECO:0000256" key="6">
    <source>
        <dbReference type="ARBA" id="ARBA00022840"/>
    </source>
</evidence>
<sequence length="449" mass="47042">MQAQRYEAVVVGLGASGLACVRQLIAARRQVAVLDTRDHPPMAEALQRDYPQVPLITGPLDDAWLARADEVVVSPGVDRREPGLRAAVDRGQPVIGEVELFARQVSAPVIAITGTNGKSTVTRMIAAMAQADGCDAVAGGNLGPAALDLLAARPDAGLYVLELSSFQLESTETLTPVVGAVLNLSADHLDRYDSMADYAAAKARILNGASTAVLNADDPWVSAMAPSAAAVRWFGHTAGARDGADHWRLAMHKGMPWFCHGDVPVMPRRDLPLIGGHNSENALAALTIGEAAGLGTGAMVQALRAFAGLGHRMESLGEHCGRLWINDSKATNESAAVAAVAGLERSLVLIAGGDAKGQRFDGLASVLADRARGVVVYGRDAPVLEQVLAGQVPLRVVDDLPSAVVEALHLSCPGDAILLSPACASLDQFRDYRARGECFRQQVEGLADG</sequence>
<dbReference type="PANTHER" id="PTHR43692">
    <property type="entry name" value="UDP-N-ACETYLMURAMOYLALANINE--D-GLUTAMATE LIGASE"/>
    <property type="match status" value="1"/>
</dbReference>
<dbReference type="PANTHER" id="PTHR43692:SF1">
    <property type="entry name" value="UDP-N-ACETYLMURAMOYLALANINE--D-GLUTAMATE LIGASE"/>
    <property type="match status" value="1"/>
</dbReference>
<dbReference type="HAMAP" id="MF_00639">
    <property type="entry name" value="MurD"/>
    <property type="match status" value="1"/>
</dbReference>
<dbReference type="EC" id="6.3.2.9" evidence="7 8"/>
<protein>
    <recommendedName>
        <fullName evidence="7 8">UDP-N-acetylmuramoylalanine--D-glutamate ligase</fullName>
        <ecNumber evidence="7 8">6.3.2.9</ecNumber>
    </recommendedName>
    <alternativeName>
        <fullName evidence="7">D-glutamic acid-adding enzyme</fullName>
    </alternativeName>
    <alternativeName>
        <fullName evidence="7">UDP-N-acetylmuramoyl-L-alanyl-D-glutamate synthetase</fullName>
    </alternativeName>
</protein>
<dbReference type="SUPFAM" id="SSF53244">
    <property type="entry name" value="MurD-like peptide ligases, peptide-binding domain"/>
    <property type="match status" value="1"/>
</dbReference>
<dbReference type="PROSITE" id="PS51257">
    <property type="entry name" value="PROKAR_LIPOPROTEIN"/>
    <property type="match status" value="1"/>
</dbReference>
<dbReference type="Gene3D" id="3.90.190.20">
    <property type="entry name" value="Mur ligase, C-terminal domain"/>
    <property type="match status" value="1"/>
</dbReference>
<dbReference type="Gene3D" id="3.40.50.720">
    <property type="entry name" value="NAD(P)-binding Rossmann-like Domain"/>
    <property type="match status" value="1"/>
</dbReference>
<evidence type="ECO:0000256" key="5">
    <source>
        <dbReference type="ARBA" id="ARBA00022741"/>
    </source>
</evidence>
<keyword evidence="3 7" id="KW-0963">Cytoplasm</keyword>
<evidence type="ECO:0000256" key="7">
    <source>
        <dbReference type="HAMAP-Rule" id="MF_00639"/>
    </source>
</evidence>
<dbReference type="InterPro" id="IPR036565">
    <property type="entry name" value="Mur-like_cat_sf"/>
</dbReference>
<keyword evidence="5 7" id="KW-0547">Nucleotide-binding</keyword>
<dbReference type="InterPro" id="IPR004101">
    <property type="entry name" value="Mur_ligase_C"/>
</dbReference>
<evidence type="ECO:0000313" key="12">
    <source>
        <dbReference type="Proteomes" id="UP001556709"/>
    </source>
</evidence>
<evidence type="ECO:0000256" key="3">
    <source>
        <dbReference type="ARBA" id="ARBA00022490"/>
    </source>
</evidence>
<evidence type="ECO:0000313" key="11">
    <source>
        <dbReference type="EMBL" id="MEX0468533.1"/>
    </source>
</evidence>
<feature type="binding site" evidence="7">
    <location>
        <begin position="114"/>
        <end position="120"/>
    </location>
    <ligand>
        <name>ATP</name>
        <dbReference type="ChEBI" id="CHEBI:30616"/>
    </ligand>
</feature>
<comment type="subcellular location">
    <subcellularLocation>
        <location evidence="1 7 8">Cytoplasm</location>
    </subcellularLocation>
</comment>
<evidence type="ECO:0000259" key="10">
    <source>
        <dbReference type="Pfam" id="PF08245"/>
    </source>
</evidence>
<dbReference type="Pfam" id="PF08245">
    <property type="entry name" value="Mur_ligase_M"/>
    <property type="match status" value="1"/>
</dbReference>
<comment type="function">
    <text evidence="7 8">Cell wall formation. Catalyzes the addition of glutamate to the nucleotide precursor UDP-N-acetylmuramoyl-L-alanine (UMA).</text>
</comment>
<evidence type="ECO:0000256" key="8">
    <source>
        <dbReference type="RuleBase" id="RU003664"/>
    </source>
</evidence>
<comment type="pathway">
    <text evidence="2 7 8">Cell wall biogenesis; peptidoglycan biosynthesis.</text>
</comment>
<accession>A0ABV3TBL6</accession>
<dbReference type="Pfam" id="PF21799">
    <property type="entry name" value="MurD-like_N"/>
    <property type="match status" value="1"/>
</dbReference>
<evidence type="ECO:0000256" key="4">
    <source>
        <dbReference type="ARBA" id="ARBA00022598"/>
    </source>
</evidence>
<dbReference type="Proteomes" id="UP001556709">
    <property type="component" value="Unassembled WGS sequence"/>
</dbReference>
<comment type="similarity">
    <text evidence="7">Belongs to the MurCDEF family.</text>
</comment>
<evidence type="ECO:0000259" key="9">
    <source>
        <dbReference type="Pfam" id="PF02875"/>
    </source>
</evidence>
<feature type="domain" description="Mur ligase central" evidence="10">
    <location>
        <begin position="112"/>
        <end position="288"/>
    </location>
</feature>
<dbReference type="EMBL" id="JBAKFM010000001">
    <property type="protein sequence ID" value="MEX0468533.1"/>
    <property type="molecule type" value="Genomic_DNA"/>
</dbReference>
<comment type="catalytic activity">
    <reaction evidence="7 8">
        <text>UDP-N-acetyl-alpha-D-muramoyl-L-alanine + D-glutamate + ATP = UDP-N-acetyl-alpha-D-muramoyl-L-alanyl-D-glutamate + ADP + phosphate + H(+)</text>
        <dbReference type="Rhea" id="RHEA:16429"/>
        <dbReference type="ChEBI" id="CHEBI:15378"/>
        <dbReference type="ChEBI" id="CHEBI:29986"/>
        <dbReference type="ChEBI" id="CHEBI:30616"/>
        <dbReference type="ChEBI" id="CHEBI:43474"/>
        <dbReference type="ChEBI" id="CHEBI:83898"/>
        <dbReference type="ChEBI" id="CHEBI:83900"/>
        <dbReference type="ChEBI" id="CHEBI:456216"/>
        <dbReference type="EC" id="6.3.2.9"/>
    </reaction>
</comment>
<keyword evidence="7 8" id="KW-0573">Peptidoglycan synthesis</keyword>
<keyword evidence="7 8" id="KW-0132">Cell division</keyword>
<evidence type="ECO:0000256" key="2">
    <source>
        <dbReference type="ARBA" id="ARBA00004752"/>
    </source>
</evidence>
<dbReference type="Pfam" id="PF02875">
    <property type="entry name" value="Mur_ligase_C"/>
    <property type="match status" value="1"/>
</dbReference>
<name>A0ABV3TBL6_9GAMM</name>
<dbReference type="Gene3D" id="3.40.1190.10">
    <property type="entry name" value="Mur-like, catalytic domain"/>
    <property type="match status" value="1"/>
</dbReference>
<keyword evidence="4 7" id="KW-0436">Ligase</keyword>
<keyword evidence="7 8" id="KW-0961">Cell wall biogenesis/degradation</keyword>
<dbReference type="RefSeq" id="WP_367957966.1">
    <property type="nucleotide sequence ID" value="NZ_JBAKFK010000001.1"/>
</dbReference>
<gene>
    <name evidence="7 11" type="primary">murD</name>
    <name evidence="11" type="ORF">V6X73_02115</name>
</gene>
<keyword evidence="7 8" id="KW-0131">Cell cycle</keyword>
<keyword evidence="6 7" id="KW-0067">ATP-binding</keyword>
<proteinExistence type="inferred from homology"/>
<keyword evidence="7 8" id="KW-0133">Cell shape</keyword>
<comment type="caution">
    <text evidence="11">The sequence shown here is derived from an EMBL/GenBank/DDBJ whole genome shotgun (WGS) entry which is preliminary data.</text>
</comment>
<dbReference type="GO" id="GO:0008764">
    <property type="term" value="F:UDP-N-acetylmuramoylalanine-D-glutamate ligase activity"/>
    <property type="evidence" value="ECO:0007669"/>
    <property type="project" value="UniProtKB-EC"/>
</dbReference>
<reference evidence="11 12" key="1">
    <citation type="submission" date="2024-02" db="EMBL/GenBank/DDBJ databases">
        <title>New especies of Spiribacter isolated from saline water.</title>
        <authorList>
            <person name="Leon M.J."/>
            <person name="De La Haba R."/>
            <person name="Sanchez-Porro C."/>
            <person name="Ventosa A."/>
        </authorList>
    </citation>
    <scope>NUCLEOTIDE SEQUENCE [LARGE SCALE GENOMIC DNA]</scope>
    <source>
        <strain evidence="12">ag22IC6-390</strain>
    </source>
</reference>
<evidence type="ECO:0000256" key="1">
    <source>
        <dbReference type="ARBA" id="ARBA00004496"/>
    </source>
</evidence>